<gene>
    <name evidence="4" type="ORF">Pfl04_27090</name>
</gene>
<dbReference type="GO" id="GO:0016020">
    <property type="term" value="C:membrane"/>
    <property type="evidence" value="ECO:0007669"/>
    <property type="project" value="InterPro"/>
</dbReference>
<keyword evidence="1 2" id="KW-0807">Transducer</keyword>
<comment type="caution">
    <text evidence="4">The sequence shown here is derived from an EMBL/GenBank/DDBJ whole genome shotgun (WGS) entry which is preliminary data.</text>
</comment>
<evidence type="ECO:0000259" key="3">
    <source>
        <dbReference type="PROSITE" id="PS50111"/>
    </source>
</evidence>
<name>A0A8J3LVY1_9ACTN</name>
<dbReference type="PANTHER" id="PTHR32089:SF112">
    <property type="entry name" value="LYSOZYME-LIKE PROTEIN-RELATED"/>
    <property type="match status" value="1"/>
</dbReference>
<dbReference type="InterPro" id="IPR029016">
    <property type="entry name" value="GAF-like_dom_sf"/>
</dbReference>
<feature type="domain" description="Methyl-accepting transducer" evidence="3">
    <location>
        <begin position="355"/>
        <end position="511"/>
    </location>
</feature>
<dbReference type="Pfam" id="PF00015">
    <property type="entry name" value="MCPsignal"/>
    <property type="match status" value="1"/>
</dbReference>
<dbReference type="InterPro" id="IPR003018">
    <property type="entry name" value="GAF"/>
</dbReference>
<dbReference type="AlphaFoldDB" id="A0A8J3LVY1"/>
<dbReference type="Gene3D" id="1.10.287.950">
    <property type="entry name" value="Methyl-accepting chemotaxis protein"/>
    <property type="match status" value="1"/>
</dbReference>
<dbReference type="Proteomes" id="UP000653674">
    <property type="component" value="Unassembled WGS sequence"/>
</dbReference>
<sequence>MFGAKRRAARQAGPMKPVPRDLEALEQLLLNLDAAVDEAGAYRIFIDSFVGAMGFSYGSVWRVDPTGHLELRHETGALAEHMPTASSAPSAVRVTEAIRSRRAVVVRDLAEARDCPRCVSAHQAGASTAIFTPIVADGRVVAAIEYFAPESVGLHGARLDKVLAVGRIAEKGLLGAIAAGRLKKVADDRQAVTAVVSQLSEANDVDTALRVATGSVRTAFGWSYGSCWMLDETANVLRLGAESGSVSDEFRTATTAATFAEGEGLSGRAWHERDLVFVNDLAELTDCVRVAAARRTGFRSGICFPVMRGDKVIATMDFFATEAVELSDSRMSALRDVQQLISQRLDDLYRAEVEAASARALLDTVSQLRAATEDAARVADEAVSRADTMTGEVDSLSQASTAVGDVIKIISAIAQQTNLLALNATIEAARAGEVGKGFAVVASEVKDLARETAEATEKVAEQIAAIQSNTGAVATGIHATSEIIGRMDAVQTRITEVLERQAAMAQEFSGR</sequence>
<dbReference type="SMART" id="SM00065">
    <property type="entry name" value="GAF"/>
    <property type="match status" value="2"/>
</dbReference>
<accession>A0A8J3LVY1</accession>
<protein>
    <recommendedName>
        <fullName evidence="3">Methyl-accepting transducer domain-containing protein</fullName>
    </recommendedName>
</protein>
<evidence type="ECO:0000256" key="2">
    <source>
        <dbReference type="PROSITE-ProRule" id="PRU00284"/>
    </source>
</evidence>
<dbReference type="Pfam" id="PF13185">
    <property type="entry name" value="GAF_2"/>
    <property type="match status" value="2"/>
</dbReference>
<dbReference type="PANTHER" id="PTHR32089">
    <property type="entry name" value="METHYL-ACCEPTING CHEMOTAXIS PROTEIN MCPB"/>
    <property type="match status" value="1"/>
</dbReference>
<dbReference type="Gene3D" id="3.30.450.40">
    <property type="match status" value="2"/>
</dbReference>
<keyword evidence="5" id="KW-1185">Reference proteome</keyword>
<dbReference type="GO" id="GO:0007165">
    <property type="term" value="P:signal transduction"/>
    <property type="evidence" value="ECO:0007669"/>
    <property type="project" value="UniProtKB-KW"/>
</dbReference>
<evidence type="ECO:0000313" key="4">
    <source>
        <dbReference type="EMBL" id="GIG74305.1"/>
    </source>
</evidence>
<organism evidence="4 5">
    <name type="scientific">Planosporangium flavigriseum</name>
    <dbReference type="NCBI Taxonomy" id="373681"/>
    <lineage>
        <taxon>Bacteria</taxon>
        <taxon>Bacillati</taxon>
        <taxon>Actinomycetota</taxon>
        <taxon>Actinomycetes</taxon>
        <taxon>Micromonosporales</taxon>
        <taxon>Micromonosporaceae</taxon>
        <taxon>Planosporangium</taxon>
    </lineage>
</organism>
<dbReference type="SUPFAM" id="SSF55781">
    <property type="entry name" value="GAF domain-like"/>
    <property type="match status" value="2"/>
</dbReference>
<dbReference type="SMART" id="SM00283">
    <property type="entry name" value="MA"/>
    <property type="match status" value="1"/>
</dbReference>
<dbReference type="InterPro" id="IPR004089">
    <property type="entry name" value="MCPsignal_dom"/>
</dbReference>
<dbReference type="PROSITE" id="PS50111">
    <property type="entry name" value="CHEMOTAXIS_TRANSDUC_2"/>
    <property type="match status" value="1"/>
</dbReference>
<dbReference type="EMBL" id="BONU01000016">
    <property type="protein sequence ID" value="GIG74305.1"/>
    <property type="molecule type" value="Genomic_DNA"/>
</dbReference>
<reference evidence="4" key="1">
    <citation type="submission" date="2021-01" db="EMBL/GenBank/DDBJ databases">
        <title>Whole genome shotgun sequence of Planosporangium flavigriseum NBRC 105377.</title>
        <authorList>
            <person name="Komaki H."/>
            <person name="Tamura T."/>
        </authorList>
    </citation>
    <scope>NUCLEOTIDE SEQUENCE</scope>
    <source>
        <strain evidence="4">NBRC 105377</strain>
    </source>
</reference>
<dbReference type="SUPFAM" id="SSF58104">
    <property type="entry name" value="Methyl-accepting chemotaxis protein (MCP) signaling domain"/>
    <property type="match status" value="1"/>
</dbReference>
<proteinExistence type="predicted"/>
<evidence type="ECO:0000313" key="5">
    <source>
        <dbReference type="Proteomes" id="UP000653674"/>
    </source>
</evidence>
<evidence type="ECO:0000256" key="1">
    <source>
        <dbReference type="ARBA" id="ARBA00023224"/>
    </source>
</evidence>